<dbReference type="Gene3D" id="2.40.10.10">
    <property type="entry name" value="Trypsin-like serine proteases"/>
    <property type="match status" value="1"/>
</dbReference>
<proteinExistence type="predicted"/>
<name>A0ABW5GT15_9PSEU</name>
<dbReference type="Pfam" id="PF00089">
    <property type="entry name" value="Trypsin"/>
    <property type="match status" value="1"/>
</dbReference>
<dbReference type="PANTHER" id="PTHR24260:SF136">
    <property type="entry name" value="GH08193P-RELATED"/>
    <property type="match status" value="1"/>
</dbReference>
<dbReference type="InterPro" id="IPR001254">
    <property type="entry name" value="Trypsin_dom"/>
</dbReference>
<dbReference type="InterPro" id="IPR051333">
    <property type="entry name" value="CLIP_Serine_Protease"/>
</dbReference>
<dbReference type="Pfam" id="PF14517">
    <property type="entry name" value="Tachylectin"/>
    <property type="match status" value="1"/>
</dbReference>
<feature type="chain" id="PRO_5045379817" evidence="1">
    <location>
        <begin position="29"/>
        <end position="642"/>
    </location>
</feature>
<dbReference type="InterPro" id="IPR009003">
    <property type="entry name" value="Peptidase_S1_PA"/>
</dbReference>
<dbReference type="Gene3D" id="2.115.10.10">
    <property type="entry name" value="Tachylectin 2"/>
    <property type="match status" value="1"/>
</dbReference>
<dbReference type="PRINTS" id="PR00722">
    <property type="entry name" value="CHYMOTRYPSIN"/>
</dbReference>
<organism evidence="3 4">
    <name type="scientific">Amycolatopsis samaneae</name>
    <dbReference type="NCBI Taxonomy" id="664691"/>
    <lineage>
        <taxon>Bacteria</taxon>
        <taxon>Bacillati</taxon>
        <taxon>Actinomycetota</taxon>
        <taxon>Actinomycetes</taxon>
        <taxon>Pseudonocardiales</taxon>
        <taxon>Pseudonocardiaceae</taxon>
        <taxon>Amycolatopsis</taxon>
    </lineage>
</organism>
<dbReference type="InterPro" id="IPR001314">
    <property type="entry name" value="Peptidase_S1A"/>
</dbReference>
<protein>
    <submittedName>
        <fullName evidence="3">Tachylectin-related carbohydrate-binding protein</fullName>
    </submittedName>
</protein>
<feature type="domain" description="Peptidase S1" evidence="2">
    <location>
        <begin position="125"/>
        <end position="376"/>
    </location>
</feature>
<dbReference type="InterPro" id="IPR023294">
    <property type="entry name" value="Tachylectin2"/>
</dbReference>
<keyword evidence="4" id="KW-1185">Reference proteome</keyword>
<comment type="caution">
    <text evidence="3">The sequence shown here is derived from an EMBL/GenBank/DDBJ whole genome shotgun (WGS) entry which is preliminary data.</text>
</comment>
<feature type="signal peptide" evidence="1">
    <location>
        <begin position="1"/>
        <end position="28"/>
    </location>
</feature>
<dbReference type="InterPro" id="IPR043504">
    <property type="entry name" value="Peptidase_S1_PA_chymotrypsin"/>
</dbReference>
<evidence type="ECO:0000256" key="1">
    <source>
        <dbReference type="SAM" id="SignalP"/>
    </source>
</evidence>
<evidence type="ECO:0000313" key="3">
    <source>
        <dbReference type="EMBL" id="MFD2464073.1"/>
    </source>
</evidence>
<evidence type="ECO:0000313" key="4">
    <source>
        <dbReference type="Proteomes" id="UP001597419"/>
    </source>
</evidence>
<keyword evidence="1" id="KW-0732">Signal</keyword>
<gene>
    <name evidence="3" type="ORF">ACFSYJ_36025</name>
</gene>
<accession>A0ABW5GT15</accession>
<dbReference type="PANTHER" id="PTHR24260">
    <property type="match status" value="1"/>
</dbReference>
<sequence length="642" mass="66652">MHTRYHSFAAAVIVTAGAVLVGVQPAAADDAPVPAVEEFAYPGAAQIHAQRGITLIKGDGHIVFTGCGQAGLVEVRSSNVPGDTDPDAGHYCFKVIGSSGDLTLGVPNAYQVKGDDHDVTATVNVKGSTSTVPVDHNGWTGVGQGSGPDPATLLELKASTAGTAKAARLNGPSPLARISIGNPMSDGGRACSGTLIAARWVLTAAGCFADDPASPGALKPGAPKVPATASFASGATQPIVALVPRNDRDVVLAKLAAPITDIPVEPVSTKPPQPGEALSAVGYGRTATEWVPAQAHNTGLTVATVGATSATLTGAADSCRGDAGGPALRTVGTGTELAAITSQSHGHGCLGETATTGGTVDTRVDDLATWIRLTTAPTIATCAPAPVWSVRTDGGLWSYRHNDPAGGAYAWNQSSGAVGSGWTGRMLAAPGNVVYSINYKNSRYHEGDLVRWVWNGSSWSGGNVISDRPWLGWLDPAYRNRITVDANGNIYTDEADGNLYLHTYKPTTGAWTHTKIDSGWGQYDSITAAGDGVLYARVADPKAGGALRRFQFDAATGQWLQREKPVGVGWQHFSQIFSPGGDVLYGRGDFQNGQPVLRWYRYLPDTDTWAPGAPDGMGKVVGNGWNTETDVSAQPDSCKLTY</sequence>
<dbReference type="Proteomes" id="UP001597419">
    <property type="component" value="Unassembled WGS sequence"/>
</dbReference>
<dbReference type="PROSITE" id="PS50240">
    <property type="entry name" value="TRYPSIN_DOM"/>
    <property type="match status" value="1"/>
</dbReference>
<dbReference type="SMART" id="SM00020">
    <property type="entry name" value="Tryp_SPc"/>
    <property type="match status" value="1"/>
</dbReference>
<dbReference type="SUPFAM" id="SSF50494">
    <property type="entry name" value="Trypsin-like serine proteases"/>
    <property type="match status" value="1"/>
</dbReference>
<evidence type="ECO:0000259" key="2">
    <source>
        <dbReference type="PROSITE" id="PS50240"/>
    </source>
</evidence>
<reference evidence="4" key="1">
    <citation type="journal article" date="2019" name="Int. J. Syst. Evol. Microbiol.">
        <title>The Global Catalogue of Microorganisms (GCM) 10K type strain sequencing project: providing services to taxonomists for standard genome sequencing and annotation.</title>
        <authorList>
            <consortium name="The Broad Institute Genomics Platform"/>
            <consortium name="The Broad Institute Genome Sequencing Center for Infectious Disease"/>
            <person name="Wu L."/>
            <person name="Ma J."/>
        </authorList>
    </citation>
    <scope>NUCLEOTIDE SEQUENCE [LARGE SCALE GENOMIC DNA]</scope>
    <source>
        <strain evidence="4">CGMCC 4.7643</strain>
    </source>
</reference>
<dbReference type="EMBL" id="JBHUKU010000024">
    <property type="protein sequence ID" value="MFD2464073.1"/>
    <property type="molecule type" value="Genomic_DNA"/>
</dbReference>